<proteinExistence type="predicted"/>
<evidence type="ECO:0000313" key="1">
    <source>
        <dbReference type="EMBL" id="CAI9941167.1"/>
    </source>
</evidence>
<dbReference type="AlphaFoldDB" id="A0AA86PMX7"/>
<name>A0AA86PMX7_9EUKA</name>
<keyword evidence="3" id="KW-1185">Reference proteome</keyword>
<reference evidence="1" key="1">
    <citation type="submission" date="2023-06" db="EMBL/GenBank/DDBJ databases">
        <authorList>
            <person name="Kurt Z."/>
        </authorList>
    </citation>
    <scope>NUCLEOTIDE SEQUENCE</scope>
</reference>
<reference evidence="2 3" key="2">
    <citation type="submission" date="2024-07" db="EMBL/GenBank/DDBJ databases">
        <authorList>
            <person name="Akdeniz Z."/>
        </authorList>
    </citation>
    <scope>NUCLEOTIDE SEQUENCE [LARGE SCALE GENOMIC DNA]</scope>
</reference>
<protein>
    <submittedName>
        <fullName evidence="1">Uncharacterized protein</fullName>
    </submittedName>
</protein>
<gene>
    <name evidence="2" type="ORF">HINF_LOCUS25348</name>
    <name evidence="1" type="ORF">HINF_LOCUS28812</name>
</gene>
<dbReference type="EMBL" id="CAXDID020000075">
    <property type="protein sequence ID" value="CAL6016103.1"/>
    <property type="molecule type" value="Genomic_DNA"/>
</dbReference>
<evidence type="ECO:0000313" key="2">
    <source>
        <dbReference type="EMBL" id="CAL6016103.1"/>
    </source>
</evidence>
<evidence type="ECO:0000313" key="3">
    <source>
        <dbReference type="Proteomes" id="UP001642409"/>
    </source>
</evidence>
<comment type="caution">
    <text evidence="1">The sequence shown here is derived from an EMBL/GenBank/DDBJ whole genome shotgun (WGS) entry which is preliminary data.</text>
</comment>
<accession>A0AA86PMX7</accession>
<dbReference type="EMBL" id="CATOUU010000687">
    <property type="protein sequence ID" value="CAI9941167.1"/>
    <property type="molecule type" value="Genomic_DNA"/>
</dbReference>
<organism evidence="1">
    <name type="scientific">Hexamita inflata</name>
    <dbReference type="NCBI Taxonomy" id="28002"/>
    <lineage>
        <taxon>Eukaryota</taxon>
        <taxon>Metamonada</taxon>
        <taxon>Diplomonadida</taxon>
        <taxon>Hexamitidae</taxon>
        <taxon>Hexamitinae</taxon>
        <taxon>Hexamita</taxon>
    </lineage>
</organism>
<sequence length="373" mass="40664">MINLYISISTLSCQSPATVDSSGLYCKCSAGYVYQNNICVQSQSVSTLRLAYKQNQKYLCYVQNSLYSNSVILDPIDFSVCKLQNASDVSLFLHYRTIQRVRIDSTITLNSNQQFFGLYGSVQNSLIIQQSSISLNILNAQTPYFTLLTPTTTSIIVFQVQFTVFSTGVFEQFLGLTDFVNVSQIISVQTSFSVNFSGDSFGISRQNQQINVTNSSFINVFKSTSILDAQASGIVGFAFILKVYYSNISLQVTGVQTRVGGMFVHCGYQTTANVVVQNTNIGIQITVQSTTAFIGGLGTLVYDKSTITVSNTKIFGQMNSQTSNNNAGALISSRQGTTTLNFNSVTINVCGVGKLQANINTWTGITFSPLICV</sequence>
<dbReference type="Proteomes" id="UP001642409">
    <property type="component" value="Unassembled WGS sequence"/>
</dbReference>